<feature type="signal peptide" evidence="2">
    <location>
        <begin position="1"/>
        <end position="21"/>
    </location>
</feature>
<keyword evidence="5" id="KW-1185">Reference proteome</keyword>
<evidence type="ECO:0000256" key="1">
    <source>
        <dbReference type="ARBA" id="ARBA00022729"/>
    </source>
</evidence>
<dbReference type="Gene3D" id="2.60.120.380">
    <property type="match status" value="1"/>
</dbReference>
<dbReference type="SUPFAM" id="SSF49265">
    <property type="entry name" value="Fibronectin type III"/>
    <property type="match status" value="1"/>
</dbReference>
<dbReference type="InterPro" id="IPR003961">
    <property type="entry name" value="FN3_dom"/>
</dbReference>
<evidence type="ECO:0000313" key="5">
    <source>
        <dbReference type="Proteomes" id="UP001149142"/>
    </source>
</evidence>
<dbReference type="InterPro" id="IPR013783">
    <property type="entry name" value="Ig-like_fold"/>
</dbReference>
<evidence type="ECO:0000256" key="2">
    <source>
        <dbReference type="SAM" id="SignalP"/>
    </source>
</evidence>
<dbReference type="EMBL" id="JAPFGC010000002">
    <property type="protein sequence ID" value="MDA0176873.1"/>
    <property type="molecule type" value="Genomic_DNA"/>
</dbReference>
<dbReference type="InterPro" id="IPR045474">
    <property type="entry name" value="GEVED"/>
</dbReference>
<dbReference type="NCBIfam" id="TIGR04183">
    <property type="entry name" value="Por_Secre_tail"/>
    <property type="match status" value="1"/>
</dbReference>
<gene>
    <name evidence="4" type="ORF">OOZ35_05125</name>
</gene>
<protein>
    <submittedName>
        <fullName evidence="4">T9SS type A sorting domain-containing protein</fullName>
    </submittedName>
</protein>
<dbReference type="Proteomes" id="UP001149142">
    <property type="component" value="Unassembled WGS sequence"/>
</dbReference>
<evidence type="ECO:0000313" key="4">
    <source>
        <dbReference type="EMBL" id="MDA0176873.1"/>
    </source>
</evidence>
<dbReference type="InterPro" id="IPR026444">
    <property type="entry name" value="Secre_tail"/>
</dbReference>
<dbReference type="InterPro" id="IPR036116">
    <property type="entry name" value="FN3_sf"/>
</dbReference>
<comment type="caution">
    <text evidence="4">The sequence shown here is derived from an EMBL/GenBank/DDBJ whole genome shotgun (WGS) entry which is preliminary data.</text>
</comment>
<dbReference type="Pfam" id="PF23759">
    <property type="entry name" value="GBD_T9SS_assoc"/>
    <property type="match status" value="1"/>
</dbReference>
<feature type="domain" description="Fibronectin type-III" evidence="3">
    <location>
        <begin position="243"/>
        <end position="340"/>
    </location>
</feature>
<dbReference type="CDD" id="cd00063">
    <property type="entry name" value="FN3"/>
    <property type="match status" value="1"/>
</dbReference>
<keyword evidence="1 2" id="KW-0732">Signal</keyword>
<feature type="chain" id="PRO_5045525458" evidence="2">
    <location>
        <begin position="22"/>
        <end position="896"/>
    </location>
</feature>
<dbReference type="RefSeq" id="WP_191072877.1">
    <property type="nucleotide sequence ID" value="NZ_CP061703.1"/>
</dbReference>
<accession>A0ABT4RYI9</accession>
<evidence type="ECO:0000259" key="3">
    <source>
        <dbReference type="PROSITE" id="PS50853"/>
    </source>
</evidence>
<name>A0ABT4RYI9_9FLAO</name>
<dbReference type="Gene3D" id="2.60.40.10">
    <property type="entry name" value="Immunoglobulins"/>
    <property type="match status" value="2"/>
</dbReference>
<dbReference type="InterPro" id="IPR056600">
    <property type="entry name" value="GBD_T9SS_assoc"/>
</dbReference>
<sequence length="896" mass="93139">MKKITFMIFAFLALFIWQANAQVTTSENFGTSGTDSAPTVLTINSGDITVNGAAPIDAVSLGTFTTHYNSATGSTAYCGSWYAFDLAVTGGVADGTSILGGCDAEFNGLDVTGFTTITITSEDIDAYNDLVFFDIDLDVTYTPSTPPNCDAVMTSPADASIDVPVTGDISWSAATGGASGYDITVGTTTGASDVYSASLGDVTTVNVGSLAPGTTFYVNIVPTNANGAASGCTEYSFTTINAPEVCPEVTAVTDPACGNYDSQISWLAIDGADGYTITAGTTPGANDIEDATDLGTSLSYTFTNQVAGANYYYTVNAYNTAGQTSGCAEGSFTTFSTSCYCESIPSSNDGTGIGSLQVGTTDFTSGGDVTYEDFTGTPVDLGQGLTANVQIVFQTGWTYDTNIWIDFNDDFVFDSSEQVFDGVSLADNPTTLDASFMMPATAALGQHRMRIGTADSGQATPNSCYNGAYGVTMDLDVNIIVVTCSSPVATTTVNDDCANNQFSVDVEITDLGDATSLTISNDGGVAATTGINATGTYTVGPFAQGTPVNLVLEHEQNAACNVNLGSFEDNCPPLTIATLNLTGDCGLANDSAVSELLAGELHWYELVYDATCTDFTIDTEGGAFDTEIGIYDASGNLIGNNDDGGTGTLSSLTLSGQPAGTYYVVVGSFNMTFGATGWNVTTTGTNTGDLYLNASTVPENDECAGAFPLTLGVEMSGDNTGATDSGVTSACDSGIISDVWYSFVGPASTEVSIECTAANFSVFSDCTTELVCNQQTVTGLVDGQTYYVRVTDDGTARMQAPGAFTLTVSEVALSTAQFDQELGFSYYPNPVNNNLTLKSQKEINNVSVFNMIGQEVYRNVPNTMTEVVDMTNLQAGAYFVKVTIGNSTNTIKVIKN</sequence>
<proteinExistence type="predicted"/>
<reference evidence="4" key="1">
    <citation type="submission" date="2022-11" db="EMBL/GenBank/DDBJ databases">
        <title>Refractory cell wall polysaccharides provide important carbon source for microbial heterotrophs in the hadal ocean.</title>
        <authorList>
            <person name="Zhu X."/>
        </authorList>
    </citation>
    <scope>NUCLEOTIDE SEQUENCE</scope>
    <source>
        <strain evidence="4">MTRN7</strain>
    </source>
</reference>
<dbReference type="PROSITE" id="PS50853">
    <property type="entry name" value="FN3"/>
    <property type="match status" value="1"/>
</dbReference>
<organism evidence="4 5">
    <name type="scientific">Mesoflavibacter profundi</name>
    <dbReference type="NCBI Taxonomy" id="2708110"/>
    <lineage>
        <taxon>Bacteria</taxon>
        <taxon>Pseudomonadati</taxon>
        <taxon>Bacteroidota</taxon>
        <taxon>Flavobacteriia</taxon>
        <taxon>Flavobacteriales</taxon>
        <taxon>Flavobacteriaceae</taxon>
        <taxon>Mesoflavibacter</taxon>
    </lineage>
</organism>
<dbReference type="Pfam" id="PF18962">
    <property type="entry name" value="Por_Secre_tail"/>
    <property type="match status" value="1"/>
</dbReference>
<dbReference type="Pfam" id="PF20009">
    <property type="entry name" value="GEVED"/>
    <property type="match status" value="1"/>
</dbReference>